<reference evidence="10 11" key="1">
    <citation type="journal article" date="2023" name="Sci. Data">
        <title>Genome assembly of the Korean intertidal mud-creeper Batillaria attramentaria.</title>
        <authorList>
            <person name="Patra A.K."/>
            <person name="Ho P.T."/>
            <person name="Jun S."/>
            <person name="Lee S.J."/>
            <person name="Kim Y."/>
            <person name="Won Y.J."/>
        </authorList>
    </citation>
    <scope>NUCLEOTIDE SEQUENCE [LARGE SCALE GENOMIC DNA]</scope>
    <source>
        <strain evidence="10">Wonlab-2016</strain>
    </source>
</reference>
<evidence type="ECO:0000256" key="1">
    <source>
        <dbReference type="ARBA" id="ARBA00009986"/>
    </source>
</evidence>
<sequence>MLKSMRTVFQSGRTRTFEWRQAQLQAIIKLLDENSEKLTQALYQDLHKHKMESYVMEVNVCRNDTVLYLNKLWDWMKPQKVHKELINKFDDAYIRYEPYGVTLIIGAWNYPMQLIFLPLAGAIAAGNCVVLKPSELAPNTAAAIEELIPKYLDSDCVKVVNGGVPETQSLLAERFDLIFYTGNTSVARIVMAAAAKFVTPVVLELGGKSPVYIDDGVDLNAATRRLVWGKYCNSGQTCVAPDYVMCTPETQEKLLMKLKEVLDEFYTTDPQTSDSYGRIVNARHFGRIKKLMEGATVALGGQMDEKDLYIAPTVLRDVKLTDPAMQDEIFGPVMPIVPVRDHQEAISIINEREKPLAMYVFSTNRDVIRNLKECTSSGAYVVNDTVVHGGVPTLPFGGVGNSGMGAYHGKFTFDAFSHKRACLEKSLGLESVNGLRYPPYTEKKLDWLQWLMVKKPRRSGILGFFPFVILGAVLAIMFKVSLSVCSDLLGRFQQCSAGFFEKSLRICFFSSWVATVCRMCTESLL</sequence>
<dbReference type="SUPFAM" id="SSF53720">
    <property type="entry name" value="ALDH-like"/>
    <property type="match status" value="1"/>
</dbReference>
<dbReference type="PROSITE" id="PS00687">
    <property type="entry name" value="ALDEHYDE_DEHYDR_GLU"/>
    <property type="match status" value="1"/>
</dbReference>
<evidence type="ECO:0000256" key="2">
    <source>
        <dbReference type="ARBA" id="ARBA00023002"/>
    </source>
</evidence>
<evidence type="ECO:0000256" key="5">
    <source>
        <dbReference type="PIRSR" id="PIRSR036492-1"/>
    </source>
</evidence>
<dbReference type="Gene3D" id="3.40.309.10">
    <property type="entry name" value="Aldehyde Dehydrogenase, Chain A, domain 2"/>
    <property type="match status" value="1"/>
</dbReference>
<accession>A0ABD0JBW8</accession>
<dbReference type="Gene3D" id="3.40.605.10">
    <property type="entry name" value="Aldehyde Dehydrogenase, Chain A, domain 1"/>
    <property type="match status" value="1"/>
</dbReference>
<dbReference type="PANTHER" id="PTHR43570">
    <property type="entry name" value="ALDEHYDE DEHYDROGENASE"/>
    <property type="match status" value="1"/>
</dbReference>
<comment type="caution">
    <text evidence="10">The sequence shown here is derived from an EMBL/GenBank/DDBJ whole genome shotgun (WGS) entry which is preliminary data.</text>
</comment>
<dbReference type="FunFam" id="3.40.605.10:FF:000004">
    <property type="entry name" value="Aldehyde dehydrogenase"/>
    <property type="match status" value="1"/>
</dbReference>
<dbReference type="InterPro" id="IPR016163">
    <property type="entry name" value="Ald_DH_C"/>
</dbReference>
<evidence type="ECO:0000313" key="11">
    <source>
        <dbReference type="Proteomes" id="UP001519460"/>
    </source>
</evidence>
<dbReference type="InterPro" id="IPR016160">
    <property type="entry name" value="Ald_DH_CS_CYS"/>
</dbReference>
<dbReference type="FunFam" id="3.40.309.10:FF:000003">
    <property type="entry name" value="Aldehyde dehydrogenase"/>
    <property type="match status" value="1"/>
</dbReference>
<evidence type="ECO:0000256" key="6">
    <source>
        <dbReference type="PROSITE-ProRule" id="PRU10007"/>
    </source>
</evidence>
<keyword evidence="8" id="KW-1133">Transmembrane helix</keyword>
<dbReference type="InterPro" id="IPR029510">
    <property type="entry name" value="Ald_DH_CS_GLU"/>
</dbReference>
<dbReference type="PANTHER" id="PTHR43570:SF16">
    <property type="entry name" value="ALDEHYDE DEHYDROGENASE TYPE III, ISOFORM Q"/>
    <property type="match status" value="1"/>
</dbReference>
<evidence type="ECO:0000256" key="4">
    <source>
        <dbReference type="PIRNR" id="PIRNR036492"/>
    </source>
</evidence>
<dbReference type="PIRSF" id="PIRSF036492">
    <property type="entry name" value="ALDH"/>
    <property type="match status" value="1"/>
</dbReference>
<feature type="active site" evidence="5">
    <location>
        <position position="238"/>
    </location>
</feature>
<dbReference type="GO" id="GO:0016620">
    <property type="term" value="F:oxidoreductase activity, acting on the aldehyde or oxo group of donors, NAD or NADP as acceptor"/>
    <property type="evidence" value="ECO:0007669"/>
    <property type="project" value="UniProtKB-ARBA"/>
</dbReference>
<keyword evidence="11" id="KW-1185">Reference proteome</keyword>
<evidence type="ECO:0000259" key="9">
    <source>
        <dbReference type="Pfam" id="PF00171"/>
    </source>
</evidence>
<organism evidence="10 11">
    <name type="scientific">Batillaria attramentaria</name>
    <dbReference type="NCBI Taxonomy" id="370345"/>
    <lineage>
        <taxon>Eukaryota</taxon>
        <taxon>Metazoa</taxon>
        <taxon>Spiralia</taxon>
        <taxon>Lophotrochozoa</taxon>
        <taxon>Mollusca</taxon>
        <taxon>Gastropoda</taxon>
        <taxon>Caenogastropoda</taxon>
        <taxon>Sorbeoconcha</taxon>
        <taxon>Cerithioidea</taxon>
        <taxon>Batillariidae</taxon>
        <taxon>Batillaria</taxon>
    </lineage>
</organism>
<feature type="active site" evidence="5 6">
    <location>
        <position position="204"/>
    </location>
</feature>
<dbReference type="Proteomes" id="UP001519460">
    <property type="component" value="Unassembled WGS sequence"/>
</dbReference>
<comment type="similarity">
    <text evidence="1 4 7">Belongs to the aldehyde dehydrogenase family.</text>
</comment>
<dbReference type="PROSITE" id="PS00070">
    <property type="entry name" value="ALDEHYDE_DEHYDR_CYS"/>
    <property type="match status" value="1"/>
</dbReference>
<feature type="domain" description="Aldehyde dehydrogenase" evidence="9">
    <location>
        <begin position="3"/>
        <end position="418"/>
    </location>
</feature>
<keyword evidence="8" id="KW-0812">Transmembrane</keyword>
<dbReference type="AlphaFoldDB" id="A0ABD0JBW8"/>
<gene>
    <name evidence="10" type="ORF">BaRGS_00036447</name>
</gene>
<keyword evidence="8" id="KW-0472">Membrane</keyword>
<dbReference type="InterPro" id="IPR016161">
    <property type="entry name" value="Ald_DH/histidinol_DH"/>
</dbReference>
<keyword evidence="3" id="KW-0520">NAD</keyword>
<dbReference type="EMBL" id="JACVVK020000513">
    <property type="protein sequence ID" value="KAK7469541.1"/>
    <property type="molecule type" value="Genomic_DNA"/>
</dbReference>
<dbReference type="Pfam" id="PF00171">
    <property type="entry name" value="Aldedh"/>
    <property type="match status" value="1"/>
</dbReference>
<proteinExistence type="inferred from homology"/>
<feature type="transmembrane region" description="Helical" evidence="8">
    <location>
        <begin position="461"/>
        <end position="482"/>
    </location>
</feature>
<keyword evidence="2 4" id="KW-0560">Oxidoreductase</keyword>
<evidence type="ECO:0000313" key="10">
    <source>
        <dbReference type="EMBL" id="KAK7469541.1"/>
    </source>
</evidence>
<evidence type="ECO:0000256" key="8">
    <source>
        <dbReference type="SAM" id="Phobius"/>
    </source>
</evidence>
<protein>
    <recommendedName>
        <fullName evidence="4">Aldehyde dehydrogenase</fullName>
    </recommendedName>
</protein>
<evidence type="ECO:0000256" key="3">
    <source>
        <dbReference type="ARBA" id="ARBA00023027"/>
    </source>
</evidence>
<name>A0ABD0JBW8_9CAEN</name>
<dbReference type="InterPro" id="IPR015590">
    <property type="entry name" value="Aldehyde_DH_dom"/>
</dbReference>
<dbReference type="InterPro" id="IPR016162">
    <property type="entry name" value="Ald_DH_N"/>
</dbReference>
<dbReference type="InterPro" id="IPR012394">
    <property type="entry name" value="Aldehyde_DH_NAD(P)"/>
</dbReference>
<evidence type="ECO:0000256" key="7">
    <source>
        <dbReference type="RuleBase" id="RU003345"/>
    </source>
</evidence>